<accession>A0A0V0Z033</accession>
<organism evidence="2 3">
    <name type="scientific">Trichinella spiralis</name>
    <name type="common">Trichina worm</name>
    <dbReference type="NCBI Taxonomy" id="6334"/>
    <lineage>
        <taxon>Eukaryota</taxon>
        <taxon>Metazoa</taxon>
        <taxon>Ecdysozoa</taxon>
        <taxon>Nematoda</taxon>
        <taxon>Enoplea</taxon>
        <taxon>Dorylaimia</taxon>
        <taxon>Trichinellida</taxon>
        <taxon>Trichinellidae</taxon>
        <taxon>Trichinella</taxon>
    </lineage>
</organism>
<dbReference type="AlphaFoldDB" id="A0A0V0Z033"/>
<gene>
    <name evidence="2" type="ORF">T01_4501</name>
</gene>
<proteinExistence type="predicted"/>
<keyword evidence="3" id="KW-1185">Reference proteome</keyword>
<comment type="caution">
    <text evidence="2">The sequence shown here is derived from an EMBL/GenBank/DDBJ whole genome shotgun (WGS) entry which is preliminary data.</text>
</comment>
<keyword evidence="1" id="KW-0812">Transmembrane</keyword>
<evidence type="ECO:0000313" key="2">
    <source>
        <dbReference type="EMBL" id="KRY05881.1"/>
    </source>
</evidence>
<dbReference type="EMBL" id="JYDH01003399">
    <property type="protein sequence ID" value="KRY05881.1"/>
    <property type="molecule type" value="Genomic_DNA"/>
</dbReference>
<dbReference type="InParanoid" id="A0A0V0Z033"/>
<evidence type="ECO:0000256" key="1">
    <source>
        <dbReference type="SAM" id="Phobius"/>
    </source>
</evidence>
<dbReference type="Proteomes" id="UP000054776">
    <property type="component" value="Unassembled WGS sequence"/>
</dbReference>
<feature type="transmembrane region" description="Helical" evidence="1">
    <location>
        <begin position="12"/>
        <end position="35"/>
    </location>
</feature>
<protein>
    <submittedName>
        <fullName evidence="2">Uncharacterized protein</fullName>
    </submittedName>
</protein>
<sequence length="74" mass="8421">MLSYQTWALSSLNANFSAISVCLLLSLCVACILFVQGNEKYVSYLLISRDELYANDVRRMNNGVFNAMMDEEEQ</sequence>
<keyword evidence="1" id="KW-1133">Transmembrane helix</keyword>
<reference evidence="2 3" key="1">
    <citation type="submission" date="2015-01" db="EMBL/GenBank/DDBJ databases">
        <title>Evolution of Trichinella species and genotypes.</title>
        <authorList>
            <person name="Korhonen P.K."/>
            <person name="Edoardo P."/>
            <person name="Giuseppe L.R."/>
            <person name="Gasser R.B."/>
        </authorList>
    </citation>
    <scope>NUCLEOTIDE SEQUENCE [LARGE SCALE GENOMIC DNA]</scope>
    <source>
        <strain evidence="2">ISS3</strain>
    </source>
</reference>
<keyword evidence="1" id="KW-0472">Membrane</keyword>
<name>A0A0V0Z033_TRISP</name>
<evidence type="ECO:0000313" key="3">
    <source>
        <dbReference type="Proteomes" id="UP000054776"/>
    </source>
</evidence>